<gene>
    <name evidence="1" type="ORF">CTOB1V02_LOCUS994</name>
</gene>
<dbReference type="AlphaFoldDB" id="A0A7R8ZG47"/>
<name>A0A7R8ZG47_9CRUS</name>
<proteinExistence type="predicted"/>
<protein>
    <submittedName>
        <fullName evidence="1">Uncharacterized protein</fullName>
    </submittedName>
</protein>
<accession>A0A7R8ZG47</accession>
<dbReference type="EMBL" id="OB660135">
    <property type="protein sequence ID" value="CAD7222999.1"/>
    <property type="molecule type" value="Genomic_DNA"/>
</dbReference>
<sequence length="295" mass="32351">MPSVIRKIIEQNAAVHLDMREIHWCNVGLKDVKEITNAPLTRRVSIGDVWILVFTRIPAHQTQSALYPIIVPSADVHLVLSVIHASIAKGPRLNPNPSHVLTGNAEILATVELVPSAKLSTIVLSVDVHRGSKEILKSPVKNLAADHLKIVLLIKRAIRSSASIHVSFKTLVQLTLNAILQIMWPTVAVLQDMKGIHRWSVVLSAASRTSSALWTKPAIKDNVLIPVNTSILVLRTLFVLSRITDRNAAALPDTSAILTNIAAFHHQSHVQNAQRTPTVRQDWHASANAVKILAQ</sequence>
<evidence type="ECO:0000313" key="1">
    <source>
        <dbReference type="EMBL" id="CAD7222999.1"/>
    </source>
</evidence>
<organism evidence="1">
    <name type="scientific">Cyprideis torosa</name>
    <dbReference type="NCBI Taxonomy" id="163714"/>
    <lineage>
        <taxon>Eukaryota</taxon>
        <taxon>Metazoa</taxon>
        <taxon>Ecdysozoa</taxon>
        <taxon>Arthropoda</taxon>
        <taxon>Crustacea</taxon>
        <taxon>Oligostraca</taxon>
        <taxon>Ostracoda</taxon>
        <taxon>Podocopa</taxon>
        <taxon>Podocopida</taxon>
        <taxon>Cytherocopina</taxon>
        <taxon>Cytheroidea</taxon>
        <taxon>Cytherideidae</taxon>
        <taxon>Cyprideis</taxon>
    </lineage>
</organism>
<reference evidence="1" key="1">
    <citation type="submission" date="2020-11" db="EMBL/GenBank/DDBJ databases">
        <authorList>
            <person name="Tran Van P."/>
        </authorList>
    </citation>
    <scope>NUCLEOTIDE SEQUENCE</scope>
</reference>